<name>A0ABU3APT1_9ACTN</name>
<dbReference type="RefSeq" id="WP_311573767.1">
    <property type="nucleotide sequence ID" value="NZ_JAVRFH010000017.1"/>
</dbReference>
<proteinExistence type="predicted"/>
<accession>A0ABU3APT1</accession>
<organism evidence="1 2">
    <name type="scientific">Streptomyces lancefieldiae</name>
    <dbReference type="NCBI Taxonomy" id="3075520"/>
    <lineage>
        <taxon>Bacteria</taxon>
        <taxon>Bacillati</taxon>
        <taxon>Actinomycetota</taxon>
        <taxon>Actinomycetes</taxon>
        <taxon>Kitasatosporales</taxon>
        <taxon>Streptomycetaceae</taxon>
        <taxon>Streptomyces</taxon>
    </lineage>
</organism>
<evidence type="ECO:0000313" key="2">
    <source>
        <dbReference type="Proteomes" id="UP001180724"/>
    </source>
</evidence>
<dbReference type="EMBL" id="JAVRFH010000017">
    <property type="protein sequence ID" value="MDT0612205.1"/>
    <property type="molecule type" value="Genomic_DNA"/>
</dbReference>
<dbReference type="Proteomes" id="UP001180724">
    <property type="component" value="Unassembled WGS sequence"/>
</dbReference>
<gene>
    <name evidence="1" type="ORF">RM812_18570</name>
</gene>
<comment type="caution">
    <text evidence="1">The sequence shown here is derived from an EMBL/GenBank/DDBJ whole genome shotgun (WGS) entry which is preliminary data.</text>
</comment>
<evidence type="ECO:0008006" key="3">
    <source>
        <dbReference type="Google" id="ProtNLM"/>
    </source>
</evidence>
<reference evidence="1" key="1">
    <citation type="submission" date="2024-05" db="EMBL/GenBank/DDBJ databases">
        <title>30 novel species of actinomycetes from the DSMZ collection.</title>
        <authorList>
            <person name="Nouioui I."/>
        </authorList>
    </citation>
    <scope>NUCLEOTIDE SEQUENCE</scope>
    <source>
        <strain evidence="1">DSM 40712</strain>
    </source>
</reference>
<sequence>MKHAHGSIGVLLRHDIRAADVIAFAREADAYGFGELWAVEDLGGWAPASGYRTGLGQGRGRRCVQEAGAHAACQGDLEAV</sequence>
<evidence type="ECO:0000313" key="1">
    <source>
        <dbReference type="EMBL" id="MDT0612205.1"/>
    </source>
</evidence>
<keyword evidence="2" id="KW-1185">Reference proteome</keyword>
<protein>
    <recommendedName>
        <fullName evidence="3">LLM class flavin-dependent oxidoreductase</fullName>
    </recommendedName>
</protein>